<sequence>MEYKKPKIQALGEQAILLSWEEKIDEDLLYFLLYLKKEIQNYYTKVKVEVINTYNSLLIKYISYINNIYSEFSVLETIVSANFKGQKLHLQQYTLPVCYDEEFGLDLAIVSKQNKRSISEIIQLHTQSNYTIYFTGFLPGFLYLGGLDEKLYISRKESPRLKVEKGAVGIGEKQTGVYPQNSAGGWQIIGNCPVPIFDVENEKPSPFQPGDKLKFEAVSLEKYNTIKQEIKRGNFLLKKEVYEY</sequence>
<accession>A0ABS6W3R5</accession>
<dbReference type="EMBL" id="JAHWDF010000013">
    <property type="protein sequence ID" value="MBW2962502.1"/>
    <property type="molecule type" value="Genomic_DNA"/>
</dbReference>
<organism evidence="2 3">
    <name type="scientific">Mesonia aestuariivivens</name>
    <dbReference type="NCBI Taxonomy" id="2796128"/>
    <lineage>
        <taxon>Bacteria</taxon>
        <taxon>Pseudomonadati</taxon>
        <taxon>Bacteroidota</taxon>
        <taxon>Flavobacteriia</taxon>
        <taxon>Flavobacteriales</taxon>
        <taxon>Flavobacteriaceae</taxon>
        <taxon>Mesonia</taxon>
    </lineage>
</organism>
<dbReference type="Pfam" id="PF02682">
    <property type="entry name" value="CT_C_D"/>
    <property type="match status" value="1"/>
</dbReference>
<feature type="domain" description="Carboxyltransferase" evidence="1">
    <location>
        <begin position="6"/>
        <end position="207"/>
    </location>
</feature>
<dbReference type="InterPro" id="IPR003833">
    <property type="entry name" value="CT_C_D"/>
</dbReference>
<keyword evidence="3" id="KW-1185">Reference proteome</keyword>
<dbReference type="GO" id="GO:0017168">
    <property type="term" value="F:5-oxoprolinase (ATP-hydrolyzing) activity"/>
    <property type="evidence" value="ECO:0007669"/>
    <property type="project" value="UniProtKB-EC"/>
</dbReference>
<comment type="caution">
    <text evidence="2">The sequence shown here is derived from an EMBL/GenBank/DDBJ whole genome shotgun (WGS) entry which is preliminary data.</text>
</comment>
<proteinExistence type="predicted"/>
<dbReference type="InterPro" id="IPR010016">
    <property type="entry name" value="PxpB"/>
</dbReference>
<dbReference type="PANTHER" id="PTHR34698">
    <property type="entry name" value="5-OXOPROLINASE SUBUNIT B"/>
    <property type="match status" value="1"/>
</dbReference>
<dbReference type="RefSeq" id="WP_219040785.1">
    <property type="nucleotide sequence ID" value="NZ_JAHWDF010000013.1"/>
</dbReference>
<keyword evidence="2" id="KW-0378">Hydrolase</keyword>
<reference evidence="2 3" key="1">
    <citation type="submission" date="2021-07" db="EMBL/GenBank/DDBJ databases">
        <title>Mesonia aestuariivivens sp. nov., isolated from a tidal flat.</title>
        <authorList>
            <person name="Kim Y.-O."/>
            <person name="Yoon J.-H."/>
        </authorList>
    </citation>
    <scope>NUCLEOTIDE SEQUENCE [LARGE SCALE GENOMIC DNA]</scope>
    <source>
        <strain evidence="2 3">JHPTF-M18</strain>
    </source>
</reference>
<dbReference type="EC" id="3.5.2.9" evidence="2"/>
<dbReference type="PANTHER" id="PTHR34698:SF2">
    <property type="entry name" value="5-OXOPROLINASE SUBUNIT B"/>
    <property type="match status" value="1"/>
</dbReference>
<evidence type="ECO:0000313" key="2">
    <source>
        <dbReference type="EMBL" id="MBW2962502.1"/>
    </source>
</evidence>
<protein>
    <submittedName>
        <fullName evidence="2">5-oxoprolinase subunit PxpB</fullName>
        <ecNumber evidence="2">3.5.2.9</ecNumber>
    </submittedName>
</protein>
<gene>
    <name evidence="2" type="primary">pxpB</name>
    <name evidence="2" type="ORF">KW502_11915</name>
</gene>
<dbReference type="NCBIfam" id="TIGR00370">
    <property type="entry name" value="5-oxoprolinase subunit PxpB"/>
    <property type="match status" value="1"/>
</dbReference>
<evidence type="ECO:0000259" key="1">
    <source>
        <dbReference type="SMART" id="SM00796"/>
    </source>
</evidence>
<dbReference type="SMART" id="SM00796">
    <property type="entry name" value="AHS1"/>
    <property type="match status" value="1"/>
</dbReference>
<dbReference type="Proteomes" id="UP000719267">
    <property type="component" value="Unassembled WGS sequence"/>
</dbReference>
<evidence type="ECO:0000313" key="3">
    <source>
        <dbReference type="Proteomes" id="UP000719267"/>
    </source>
</evidence>
<name>A0ABS6W3R5_9FLAO</name>